<dbReference type="EMBL" id="KI925019">
    <property type="protein sequence ID" value="ETW20469.1"/>
    <property type="molecule type" value="Genomic_DNA"/>
</dbReference>
<reference evidence="2 3" key="2">
    <citation type="submission" date="2013-02" db="EMBL/GenBank/DDBJ databases">
        <title>The Genome Sequence of Plasmodium falciparum Vietnam Oak-Knoll (FVO).</title>
        <authorList>
            <consortium name="The Broad Institute Genome Sequencing Platform"/>
            <consortium name="The Broad Institute Genome Sequencing Center for Infectious Disease"/>
            <person name="Neafsey D."/>
            <person name="Cheeseman I."/>
            <person name="Volkman S."/>
            <person name="Adams J."/>
            <person name="Walker B."/>
            <person name="Young S.K."/>
            <person name="Zeng Q."/>
            <person name="Gargeya S."/>
            <person name="Fitzgerald M."/>
            <person name="Haas B."/>
            <person name="Abouelleil A."/>
            <person name="Alvarado L."/>
            <person name="Arachchi H.M."/>
            <person name="Berlin A.M."/>
            <person name="Chapman S.B."/>
            <person name="Dewar J."/>
            <person name="Goldberg J."/>
            <person name="Griggs A."/>
            <person name="Gujja S."/>
            <person name="Hansen M."/>
            <person name="Howarth C."/>
            <person name="Imamovic A."/>
            <person name="Larimer J."/>
            <person name="McCowan C."/>
            <person name="Murphy C."/>
            <person name="Neiman D."/>
            <person name="Pearson M."/>
            <person name="Priest M."/>
            <person name="Roberts A."/>
            <person name="Saif S."/>
            <person name="Shea T."/>
            <person name="Sisk P."/>
            <person name="Sykes S."/>
            <person name="Wortman J."/>
            <person name="Nusbaum C."/>
            <person name="Birren B."/>
        </authorList>
    </citation>
    <scope>NUCLEOTIDE SEQUENCE [LARGE SCALE GENOMIC DNA]</scope>
    <source>
        <strain evidence="3">Vietnam Oak-Knoll (FVO)</strain>
    </source>
</reference>
<gene>
    <name evidence="2" type="ORF">PFFVO_00655</name>
</gene>
<feature type="region of interest" description="Disordered" evidence="1">
    <location>
        <begin position="1"/>
        <end position="27"/>
    </location>
</feature>
<evidence type="ECO:0000313" key="2">
    <source>
        <dbReference type="EMBL" id="ETW20469.1"/>
    </source>
</evidence>
<organism evidence="2 3">
    <name type="scientific">Plasmodium falciparum Vietnam Oak-Knoll</name>
    <name type="common">FVO</name>
    <dbReference type="NCBI Taxonomy" id="1036723"/>
    <lineage>
        <taxon>Eukaryota</taxon>
        <taxon>Sar</taxon>
        <taxon>Alveolata</taxon>
        <taxon>Apicomplexa</taxon>
        <taxon>Aconoidasida</taxon>
        <taxon>Haemosporida</taxon>
        <taxon>Plasmodiidae</taxon>
        <taxon>Plasmodium</taxon>
        <taxon>Plasmodium (Laverania)</taxon>
    </lineage>
</organism>
<evidence type="ECO:0000256" key="1">
    <source>
        <dbReference type="SAM" id="MobiDB-lite"/>
    </source>
</evidence>
<protein>
    <submittedName>
        <fullName evidence="2">Uncharacterized protein</fullName>
    </submittedName>
</protein>
<reference evidence="2 3" key="1">
    <citation type="submission" date="2013-02" db="EMBL/GenBank/DDBJ databases">
        <title>The Genome Annotation of Plasmodium falciparum Vietnam Oak-Knoll (FVO).</title>
        <authorList>
            <consortium name="The Broad Institute Genome Sequencing Platform"/>
            <consortium name="The Broad Institute Genome Sequencing Center for Infectious Disease"/>
            <person name="Neafsey D."/>
            <person name="Hoffman S."/>
            <person name="Volkman S."/>
            <person name="Rosenthal P."/>
            <person name="Walker B."/>
            <person name="Young S.K."/>
            <person name="Zeng Q."/>
            <person name="Gargeya S."/>
            <person name="Fitzgerald M."/>
            <person name="Haas B."/>
            <person name="Abouelleil A."/>
            <person name="Allen A.W."/>
            <person name="Alvarado L."/>
            <person name="Arachchi H.M."/>
            <person name="Berlin A.M."/>
            <person name="Chapman S.B."/>
            <person name="Gainer-Dewar J."/>
            <person name="Goldberg J."/>
            <person name="Griggs A."/>
            <person name="Gujja S."/>
            <person name="Hansen M."/>
            <person name="Howarth C."/>
            <person name="Imamovic A."/>
            <person name="Ireland A."/>
            <person name="Larimer J."/>
            <person name="McCowan C."/>
            <person name="Murphy C."/>
            <person name="Pearson M."/>
            <person name="Poon T.W."/>
            <person name="Priest M."/>
            <person name="Roberts A."/>
            <person name="Saif S."/>
            <person name="Shea T."/>
            <person name="Sisk P."/>
            <person name="Sykes S."/>
            <person name="Wortman J."/>
            <person name="Nusbaum C."/>
            <person name="Birren B."/>
        </authorList>
    </citation>
    <scope>NUCLEOTIDE SEQUENCE [LARGE SCALE GENOMIC DNA]</scope>
    <source>
        <strain evidence="3">Vietnam Oak-Knoll (FVO)</strain>
    </source>
</reference>
<dbReference type="OrthoDB" id="375781at2759"/>
<evidence type="ECO:0000313" key="3">
    <source>
        <dbReference type="Proteomes" id="UP000030690"/>
    </source>
</evidence>
<accession>A0A024VDC0</accession>
<proteinExistence type="predicted"/>
<dbReference type="Proteomes" id="UP000030690">
    <property type="component" value="Unassembled WGS sequence"/>
</dbReference>
<sequence>MDNKQYEKKKKKRKKSEKEKDKEKEKEASYISDTITFCATFIRDSVVNAGEVLQNNYYPIKESLLNAYDTYFCECTQQNNVRVNGNVPFFTIKSDNSRN</sequence>
<dbReference type="AlphaFoldDB" id="A0A024VDC0"/>
<name>A0A024VDC0_PLAFA</name>
<feature type="compositionally biased region" description="Basic and acidic residues" evidence="1">
    <location>
        <begin position="16"/>
        <end position="27"/>
    </location>
</feature>